<feature type="non-terminal residue" evidence="3">
    <location>
        <position position="133"/>
    </location>
</feature>
<dbReference type="Proteomes" id="UP001165090">
    <property type="component" value="Unassembled WGS sequence"/>
</dbReference>
<name>A0ABQ5RRM5_9CHLO</name>
<keyword evidence="4" id="KW-1185">Reference proteome</keyword>
<protein>
    <recommendedName>
        <fullName evidence="5">Secreted protein</fullName>
    </recommendedName>
</protein>
<evidence type="ECO:0000256" key="1">
    <source>
        <dbReference type="SAM" id="MobiDB-lite"/>
    </source>
</evidence>
<dbReference type="EMBL" id="BSDZ01000005">
    <property type="protein sequence ID" value="GLI60086.1"/>
    <property type="molecule type" value="Genomic_DNA"/>
</dbReference>
<proteinExistence type="predicted"/>
<accession>A0ABQ5RRM5</accession>
<comment type="caution">
    <text evidence="3">The sequence shown here is derived from an EMBL/GenBank/DDBJ whole genome shotgun (WGS) entry which is preliminary data.</text>
</comment>
<feature type="chain" id="PRO_5047206193" description="Secreted protein" evidence="2">
    <location>
        <begin position="23"/>
        <end position="133"/>
    </location>
</feature>
<sequence>MGGELRHVVLLLWVCDWPCEKGASPSSTAAATTSSSSRSRRQQPPSWRWRAGTWLLRSHGTCTARLLLLQRRLQPLLLWRPSDSSSDPSSTASSGGWSSVAVAAAATTIISKFAGCGGANGGQGKLFLRKCRT</sequence>
<evidence type="ECO:0008006" key="5">
    <source>
        <dbReference type="Google" id="ProtNLM"/>
    </source>
</evidence>
<evidence type="ECO:0000313" key="4">
    <source>
        <dbReference type="Proteomes" id="UP001165090"/>
    </source>
</evidence>
<keyword evidence="2" id="KW-0732">Signal</keyword>
<evidence type="ECO:0000313" key="3">
    <source>
        <dbReference type="EMBL" id="GLI60086.1"/>
    </source>
</evidence>
<feature type="compositionally biased region" description="Low complexity" evidence="1">
    <location>
        <begin position="23"/>
        <end position="45"/>
    </location>
</feature>
<feature type="non-terminal residue" evidence="3">
    <location>
        <position position="1"/>
    </location>
</feature>
<feature type="region of interest" description="Disordered" evidence="1">
    <location>
        <begin position="22"/>
        <end position="45"/>
    </location>
</feature>
<organism evidence="3 4">
    <name type="scientific">Volvox africanus</name>
    <dbReference type="NCBI Taxonomy" id="51714"/>
    <lineage>
        <taxon>Eukaryota</taxon>
        <taxon>Viridiplantae</taxon>
        <taxon>Chlorophyta</taxon>
        <taxon>core chlorophytes</taxon>
        <taxon>Chlorophyceae</taxon>
        <taxon>CS clade</taxon>
        <taxon>Chlamydomonadales</taxon>
        <taxon>Volvocaceae</taxon>
        <taxon>Volvox</taxon>
    </lineage>
</organism>
<gene>
    <name evidence="3" type="ORF">VaNZ11_002118</name>
</gene>
<feature type="signal peptide" evidence="2">
    <location>
        <begin position="1"/>
        <end position="22"/>
    </location>
</feature>
<evidence type="ECO:0000256" key="2">
    <source>
        <dbReference type="SAM" id="SignalP"/>
    </source>
</evidence>
<reference evidence="3 4" key="1">
    <citation type="journal article" date="2023" name="IScience">
        <title>Expanded male sex-determining region conserved during the evolution of homothallism in the green alga Volvox.</title>
        <authorList>
            <person name="Yamamoto K."/>
            <person name="Matsuzaki R."/>
            <person name="Mahakham W."/>
            <person name="Heman W."/>
            <person name="Sekimoto H."/>
            <person name="Kawachi M."/>
            <person name="Minakuchi Y."/>
            <person name="Toyoda A."/>
            <person name="Nozaki H."/>
        </authorList>
    </citation>
    <scope>NUCLEOTIDE SEQUENCE [LARGE SCALE GENOMIC DNA]</scope>
    <source>
        <strain evidence="3 4">NIES-4468</strain>
    </source>
</reference>